<dbReference type="AlphaFoldDB" id="A0A7W5H2K2"/>
<evidence type="ECO:0000259" key="2">
    <source>
        <dbReference type="Pfam" id="PF00857"/>
    </source>
</evidence>
<gene>
    <name evidence="3" type="ORF">FHX64_001684</name>
</gene>
<evidence type="ECO:0000256" key="1">
    <source>
        <dbReference type="ARBA" id="ARBA00022801"/>
    </source>
</evidence>
<proteinExistence type="predicted"/>
<evidence type="ECO:0000313" key="3">
    <source>
        <dbReference type="EMBL" id="MBB3187521.1"/>
    </source>
</evidence>
<accession>A0A7W5H2K2</accession>
<dbReference type="PANTHER" id="PTHR43540:SF1">
    <property type="entry name" value="ISOCHORISMATASE HYDROLASE"/>
    <property type="match status" value="1"/>
</dbReference>
<dbReference type="CDD" id="cd00431">
    <property type="entry name" value="cysteine_hydrolases"/>
    <property type="match status" value="1"/>
</dbReference>
<dbReference type="RefSeq" id="WP_183413283.1">
    <property type="nucleotide sequence ID" value="NZ_JACHYB010000001.1"/>
</dbReference>
<organism evidence="3 4">
    <name type="scientific">Microbacter margulisiae</name>
    <dbReference type="NCBI Taxonomy" id="1350067"/>
    <lineage>
        <taxon>Bacteria</taxon>
        <taxon>Pseudomonadati</taxon>
        <taxon>Bacteroidota</taxon>
        <taxon>Bacteroidia</taxon>
        <taxon>Bacteroidales</taxon>
        <taxon>Porphyromonadaceae</taxon>
        <taxon>Microbacter</taxon>
    </lineage>
</organism>
<dbReference type="PANTHER" id="PTHR43540">
    <property type="entry name" value="PEROXYUREIDOACRYLATE/UREIDOACRYLATE AMIDOHYDROLASE-RELATED"/>
    <property type="match status" value="1"/>
</dbReference>
<dbReference type="GO" id="GO:0016787">
    <property type="term" value="F:hydrolase activity"/>
    <property type="evidence" value="ECO:0007669"/>
    <property type="project" value="UniProtKB-KW"/>
</dbReference>
<keyword evidence="4" id="KW-1185">Reference proteome</keyword>
<name>A0A7W5H2K2_9PORP</name>
<dbReference type="EMBL" id="JACHYB010000001">
    <property type="protein sequence ID" value="MBB3187521.1"/>
    <property type="molecule type" value="Genomic_DNA"/>
</dbReference>
<comment type="caution">
    <text evidence="3">The sequence shown here is derived from an EMBL/GenBank/DDBJ whole genome shotgun (WGS) entry which is preliminary data.</text>
</comment>
<feature type="domain" description="Isochorismatase-like" evidence="2">
    <location>
        <begin position="8"/>
        <end position="183"/>
    </location>
</feature>
<dbReference type="InterPro" id="IPR000868">
    <property type="entry name" value="Isochorismatase-like_dom"/>
</dbReference>
<keyword evidence="1" id="KW-0378">Hydrolase</keyword>
<dbReference type="InterPro" id="IPR036380">
    <property type="entry name" value="Isochorismatase-like_sf"/>
</dbReference>
<evidence type="ECO:0000313" key="4">
    <source>
        <dbReference type="Proteomes" id="UP000544222"/>
    </source>
</evidence>
<dbReference type="Pfam" id="PF00857">
    <property type="entry name" value="Isochorismatase"/>
    <property type="match status" value="1"/>
</dbReference>
<dbReference type="Gene3D" id="3.40.50.850">
    <property type="entry name" value="Isochorismatase-like"/>
    <property type="match status" value="1"/>
</dbReference>
<dbReference type="SUPFAM" id="SSF52499">
    <property type="entry name" value="Isochorismatase-like hydrolases"/>
    <property type="match status" value="1"/>
</dbReference>
<sequence length="186" mass="20433">METNNNDTALLVMDMQVAILRNLPDAFSFTSKVAQAIAHARAKSIPVIYVIVGFRPGMPEVSVNNKRFEAMRERLSHVGMDEWMAIEPAIAPLAEEVVVTKHRVSAFTGSDLEVILRAQGIHRLILTGIATSGVVLSTLREAADKDYQLTVLSDGCADGDPEVHHVLTTKVFPRQAEVITVDEWEA</sequence>
<dbReference type="InterPro" id="IPR050272">
    <property type="entry name" value="Isochorismatase-like_hydrls"/>
</dbReference>
<protein>
    <submittedName>
        <fullName evidence="3">Nicotinamidase-related amidase</fullName>
    </submittedName>
</protein>
<dbReference type="Proteomes" id="UP000544222">
    <property type="component" value="Unassembled WGS sequence"/>
</dbReference>
<reference evidence="3 4" key="1">
    <citation type="submission" date="2020-08" db="EMBL/GenBank/DDBJ databases">
        <title>Genomic Encyclopedia of Type Strains, Phase IV (KMG-IV): sequencing the most valuable type-strain genomes for metagenomic binning, comparative biology and taxonomic classification.</title>
        <authorList>
            <person name="Goeker M."/>
        </authorList>
    </citation>
    <scope>NUCLEOTIDE SEQUENCE [LARGE SCALE GENOMIC DNA]</scope>
    <source>
        <strain evidence="3 4">DSM 27471</strain>
    </source>
</reference>